<feature type="binding site" evidence="6">
    <location>
        <position position="244"/>
    </location>
    <ligand>
        <name>S-adenosyl-L-methionine</name>
        <dbReference type="ChEBI" id="CHEBI:59789"/>
    </ligand>
</feature>
<keyword evidence="5 6" id="KW-0949">S-adenosyl-L-methionine</keyword>
<dbReference type="GO" id="GO:0008276">
    <property type="term" value="F:protein methyltransferase activity"/>
    <property type="evidence" value="ECO:0007669"/>
    <property type="project" value="UniProtKB-UniRule"/>
</dbReference>
<dbReference type="GO" id="GO:0005840">
    <property type="term" value="C:ribosome"/>
    <property type="evidence" value="ECO:0007669"/>
    <property type="project" value="UniProtKB-KW"/>
</dbReference>
<dbReference type="PANTHER" id="PTHR43648">
    <property type="entry name" value="ELECTRON TRANSFER FLAVOPROTEIN BETA SUBUNIT LYSINE METHYLTRANSFERASE"/>
    <property type="match status" value="1"/>
</dbReference>
<sequence>MNWTEIAVTVSSEGEEAVTDLFYRIGSKGVVVESPELIKGYVESGIWDYHIYADLEVTGKCVVKGYFPEDESLSPRIASLREELLLFKELFPDWMVETNSVMVKEEDWENEWKQYFKPVRIGKRFLIKPTWEQADTQDQVVIIEIDPGMAFGTGTHPTTALCLEALEDYIQEGSDVFDIGTGSGILAVAAAKLGANVQAGDIDSLAVRIARQNAALNHMEDKIKVKTGNLGEVFTGKADVVIANIIADIIIELLPSLPQLMKPEGILLASGIIDTRENNVLEKMNAAGLHCIGRLEDAGWVLLKATFT</sequence>
<dbReference type="PIRSF" id="PIRSF000401">
    <property type="entry name" value="RPL11_MTase"/>
    <property type="match status" value="1"/>
</dbReference>
<gene>
    <name evidence="6 7" type="primary">prmA</name>
    <name evidence="7" type="ORF">GQ588_03260</name>
</gene>
<evidence type="ECO:0000256" key="3">
    <source>
        <dbReference type="ARBA" id="ARBA00022603"/>
    </source>
</evidence>
<dbReference type="AlphaFoldDB" id="A0A857DGT3"/>
<keyword evidence="7" id="KW-0689">Ribosomal protein</keyword>
<feature type="binding site" evidence="6">
    <location>
        <position position="159"/>
    </location>
    <ligand>
        <name>S-adenosyl-L-methionine</name>
        <dbReference type="ChEBI" id="CHEBI:59789"/>
    </ligand>
</feature>
<dbReference type="InterPro" id="IPR029063">
    <property type="entry name" value="SAM-dependent_MTases_sf"/>
</dbReference>
<evidence type="ECO:0000256" key="6">
    <source>
        <dbReference type="HAMAP-Rule" id="MF_00735"/>
    </source>
</evidence>
<dbReference type="EC" id="2.1.1.-" evidence="6"/>
<dbReference type="PANTHER" id="PTHR43648:SF1">
    <property type="entry name" value="ELECTRON TRANSFER FLAVOPROTEIN BETA SUBUNIT LYSINE METHYLTRANSFERASE"/>
    <property type="match status" value="1"/>
</dbReference>
<comment type="catalytic activity">
    <reaction evidence="6">
        <text>L-lysyl-[protein] + 3 S-adenosyl-L-methionine = N(6),N(6),N(6)-trimethyl-L-lysyl-[protein] + 3 S-adenosyl-L-homocysteine + 3 H(+)</text>
        <dbReference type="Rhea" id="RHEA:54192"/>
        <dbReference type="Rhea" id="RHEA-COMP:9752"/>
        <dbReference type="Rhea" id="RHEA-COMP:13826"/>
        <dbReference type="ChEBI" id="CHEBI:15378"/>
        <dbReference type="ChEBI" id="CHEBI:29969"/>
        <dbReference type="ChEBI" id="CHEBI:57856"/>
        <dbReference type="ChEBI" id="CHEBI:59789"/>
        <dbReference type="ChEBI" id="CHEBI:61961"/>
    </reaction>
</comment>
<reference evidence="7 8" key="1">
    <citation type="submission" date="2019-12" db="EMBL/GenBank/DDBJ databases">
        <title>Sequence classification of anaerobic respiratory reductive dehalogenases: First we see many, then we see few.</title>
        <authorList>
            <person name="Molenda O."/>
            <person name="Puentes Jacome L.A."/>
            <person name="Cao X."/>
            <person name="Nesbo C.L."/>
            <person name="Tang S."/>
            <person name="Morson N."/>
            <person name="Patron J."/>
            <person name="Lomheim L."/>
            <person name="Wishart D.S."/>
            <person name="Edwards E.A."/>
        </authorList>
    </citation>
    <scope>NUCLEOTIDE SEQUENCE [LARGE SCALE GENOMIC DNA]</scope>
    <source>
        <strain evidence="7 8">12DCA</strain>
    </source>
</reference>
<dbReference type="SUPFAM" id="SSF53335">
    <property type="entry name" value="S-adenosyl-L-methionine-dependent methyltransferases"/>
    <property type="match status" value="1"/>
</dbReference>
<keyword evidence="3 6" id="KW-0489">Methyltransferase</keyword>
<comment type="function">
    <text evidence="6">Methylates ribosomal protein L11.</text>
</comment>
<keyword evidence="2 6" id="KW-0963">Cytoplasm</keyword>
<dbReference type="Gene3D" id="3.40.50.150">
    <property type="entry name" value="Vaccinia Virus protein VP39"/>
    <property type="match status" value="1"/>
</dbReference>
<keyword evidence="7" id="KW-0687">Ribonucleoprotein</keyword>
<dbReference type="InterPro" id="IPR050078">
    <property type="entry name" value="Ribosomal_L11_MeTrfase_PrmA"/>
</dbReference>
<comment type="subcellular location">
    <subcellularLocation>
        <location evidence="6">Cytoplasm</location>
    </subcellularLocation>
</comment>
<dbReference type="CDD" id="cd02440">
    <property type="entry name" value="AdoMet_MTases"/>
    <property type="match status" value="1"/>
</dbReference>
<name>A0A857DGT3_9FIRM</name>
<evidence type="ECO:0000256" key="5">
    <source>
        <dbReference type="ARBA" id="ARBA00022691"/>
    </source>
</evidence>
<keyword evidence="4 6" id="KW-0808">Transferase</keyword>
<accession>A0A857DGT3</accession>
<organism evidence="7 8">
    <name type="scientific">Dehalobacter restrictus</name>
    <dbReference type="NCBI Taxonomy" id="55583"/>
    <lineage>
        <taxon>Bacteria</taxon>
        <taxon>Bacillati</taxon>
        <taxon>Bacillota</taxon>
        <taxon>Clostridia</taxon>
        <taxon>Eubacteriales</taxon>
        <taxon>Desulfitobacteriaceae</taxon>
        <taxon>Dehalobacter</taxon>
    </lineage>
</organism>
<dbReference type="HAMAP" id="MF_00735">
    <property type="entry name" value="Methyltr_PrmA"/>
    <property type="match status" value="1"/>
</dbReference>
<comment type="similarity">
    <text evidence="1 6">Belongs to the methyltransferase superfamily. PrmA family.</text>
</comment>
<evidence type="ECO:0000313" key="7">
    <source>
        <dbReference type="EMBL" id="QGZ99738.1"/>
    </source>
</evidence>
<feature type="binding site" evidence="6">
    <location>
        <position position="201"/>
    </location>
    <ligand>
        <name>S-adenosyl-L-methionine</name>
        <dbReference type="ChEBI" id="CHEBI:59789"/>
    </ligand>
</feature>
<evidence type="ECO:0000256" key="1">
    <source>
        <dbReference type="ARBA" id="ARBA00009741"/>
    </source>
</evidence>
<evidence type="ECO:0000256" key="2">
    <source>
        <dbReference type="ARBA" id="ARBA00022490"/>
    </source>
</evidence>
<dbReference type="Pfam" id="PF06325">
    <property type="entry name" value="PrmA"/>
    <property type="match status" value="1"/>
</dbReference>
<feature type="binding site" evidence="6">
    <location>
        <position position="180"/>
    </location>
    <ligand>
        <name>S-adenosyl-L-methionine</name>
        <dbReference type="ChEBI" id="CHEBI:59789"/>
    </ligand>
</feature>
<dbReference type="EMBL" id="CP046996">
    <property type="protein sequence ID" value="QGZ99738.1"/>
    <property type="molecule type" value="Genomic_DNA"/>
</dbReference>
<dbReference type="RefSeq" id="WP_019226587.1">
    <property type="nucleotide sequence ID" value="NZ_CP046996.1"/>
</dbReference>
<dbReference type="GO" id="GO:0032259">
    <property type="term" value="P:methylation"/>
    <property type="evidence" value="ECO:0007669"/>
    <property type="project" value="UniProtKB-KW"/>
</dbReference>
<evidence type="ECO:0000256" key="4">
    <source>
        <dbReference type="ARBA" id="ARBA00022679"/>
    </source>
</evidence>
<protein>
    <recommendedName>
        <fullName evidence="6">Ribosomal protein L11 methyltransferase</fullName>
        <shortName evidence="6">L11 Mtase</shortName>
        <ecNumber evidence="6">2.1.1.-</ecNumber>
    </recommendedName>
</protein>
<dbReference type="NCBIfam" id="TIGR00406">
    <property type="entry name" value="prmA"/>
    <property type="match status" value="1"/>
</dbReference>
<dbReference type="Proteomes" id="UP000430508">
    <property type="component" value="Chromosome"/>
</dbReference>
<evidence type="ECO:0000313" key="8">
    <source>
        <dbReference type="Proteomes" id="UP000430508"/>
    </source>
</evidence>
<dbReference type="GO" id="GO:0005737">
    <property type="term" value="C:cytoplasm"/>
    <property type="evidence" value="ECO:0007669"/>
    <property type="project" value="UniProtKB-SubCell"/>
</dbReference>
<dbReference type="InterPro" id="IPR004498">
    <property type="entry name" value="Ribosomal_PrmA_MeTrfase"/>
</dbReference>
<proteinExistence type="inferred from homology"/>